<protein>
    <submittedName>
        <fullName evidence="1">Uncharacterized protein</fullName>
    </submittedName>
</protein>
<name>A0A699ZH47_HAELA</name>
<accession>A0A699ZH47</accession>
<dbReference type="AlphaFoldDB" id="A0A699ZH47"/>
<proteinExistence type="predicted"/>
<dbReference type="EMBL" id="BLLF01001251">
    <property type="protein sequence ID" value="GFH18128.1"/>
    <property type="molecule type" value="Genomic_DNA"/>
</dbReference>
<dbReference type="Proteomes" id="UP000485058">
    <property type="component" value="Unassembled WGS sequence"/>
</dbReference>
<gene>
    <name evidence="1" type="ORF">HaLaN_14874</name>
</gene>
<comment type="caution">
    <text evidence="1">The sequence shown here is derived from an EMBL/GenBank/DDBJ whole genome shotgun (WGS) entry which is preliminary data.</text>
</comment>
<reference evidence="1 2" key="1">
    <citation type="submission" date="2020-02" db="EMBL/GenBank/DDBJ databases">
        <title>Draft genome sequence of Haematococcus lacustris strain NIES-144.</title>
        <authorList>
            <person name="Morimoto D."/>
            <person name="Nakagawa S."/>
            <person name="Yoshida T."/>
            <person name="Sawayama S."/>
        </authorList>
    </citation>
    <scope>NUCLEOTIDE SEQUENCE [LARGE SCALE GENOMIC DNA]</scope>
    <source>
        <strain evidence="1 2">NIES-144</strain>
    </source>
</reference>
<keyword evidence="2" id="KW-1185">Reference proteome</keyword>
<evidence type="ECO:0000313" key="1">
    <source>
        <dbReference type="EMBL" id="GFH18128.1"/>
    </source>
</evidence>
<sequence length="47" mass="5127">MAGEQQVEVAFSLARSAHDDLHRVGAARELLDAARLALLQLRDMLAP</sequence>
<organism evidence="1 2">
    <name type="scientific">Haematococcus lacustris</name>
    <name type="common">Green alga</name>
    <name type="synonym">Haematococcus pluvialis</name>
    <dbReference type="NCBI Taxonomy" id="44745"/>
    <lineage>
        <taxon>Eukaryota</taxon>
        <taxon>Viridiplantae</taxon>
        <taxon>Chlorophyta</taxon>
        <taxon>core chlorophytes</taxon>
        <taxon>Chlorophyceae</taxon>
        <taxon>CS clade</taxon>
        <taxon>Chlamydomonadales</taxon>
        <taxon>Haematococcaceae</taxon>
        <taxon>Haematococcus</taxon>
    </lineage>
</organism>
<evidence type="ECO:0000313" key="2">
    <source>
        <dbReference type="Proteomes" id="UP000485058"/>
    </source>
</evidence>